<gene>
    <name evidence="1" type="primary">CEX1</name>
    <name evidence="1" type="ORF">FBU59_006524</name>
</gene>
<sequence>MGSFTHAIPSSVVSKKVLPNFLSGFSDAAPAIREATVKASLAIAPKLPQKSLNTDLLKQLVRMIADAEPGIRTNTLVCIGKLCAAKEGVLDLDGEGVNENSYKYVIGPAVMQAFRDQFPPVRSAALAVAGACAPKWDALEIARRVIPSISPLLVDGERPVRTAALKTVQALVVRVEQHAQSMPDTAAKKPPAPTVPVSGWNDDEDDLPESDDNDDNDDDGDDGDDGGWGNW</sequence>
<evidence type="ECO:0000313" key="2">
    <source>
        <dbReference type="Proteomes" id="UP001150603"/>
    </source>
</evidence>
<protein>
    <submittedName>
        <fullName evidence="1">Nuclear aminoacylation-dependent tRNA export pathway component</fullName>
    </submittedName>
</protein>
<organism evidence="1 2">
    <name type="scientific">Linderina macrospora</name>
    <dbReference type="NCBI Taxonomy" id="4868"/>
    <lineage>
        <taxon>Eukaryota</taxon>
        <taxon>Fungi</taxon>
        <taxon>Fungi incertae sedis</taxon>
        <taxon>Zoopagomycota</taxon>
        <taxon>Kickxellomycotina</taxon>
        <taxon>Kickxellomycetes</taxon>
        <taxon>Kickxellales</taxon>
        <taxon>Kickxellaceae</taxon>
        <taxon>Linderina</taxon>
    </lineage>
</organism>
<proteinExistence type="predicted"/>
<keyword evidence="2" id="KW-1185">Reference proteome</keyword>
<comment type="caution">
    <text evidence="1">The sequence shown here is derived from an EMBL/GenBank/DDBJ whole genome shotgun (WGS) entry which is preliminary data.</text>
</comment>
<reference evidence="1" key="1">
    <citation type="submission" date="2022-07" db="EMBL/GenBank/DDBJ databases">
        <title>Phylogenomic reconstructions and comparative analyses of Kickxellomycotina fungi.</title>
        <authorList>
            <person name="Reynolds N.K."/>
            <person name="Stajich J.E."/>
            <person name="Barry K."/>
            <person name="Grigoriev I.V."/>
            <person name="Crous P."/>
            <person name="Smith M.E."/>
        </authorList>
    </citation>
    <scope>NUCLEOTIDE SEQUENCE</scope>
    <source>
        <strain evidence="1">NRRL 5244</strain>
    </source>
</reference>
<accession>A0ACC1IZM0</accession>
<dbReference type="Proteomes" id="UP001150603">
    <property type="component" value="Unassembled WGS sequence"/>
</dbReference>
<evidence type="ECO:0000313" key="1">
    <source>
        <dbReference type="EMBL" id="KAJ1931984.1"/>
    </source>
</evidence>
<name>A0ACC1IZM0_9FUNG</name>
<dbReference type="EMBL" id="JANBPW010005743">
    <property type="protein sequence ID" value="KAJ1931984.1"/>
    <property type="molecule type" value="Genomic_DNA"/>
</dbReference>